<dbReference type="InterPro" id="IPR007280">
    <property type="entry name" value="Peptidase_C_arc/bac"/>
</dbReference>
<sequence length="245" mass="25661">MRIRRGSRLAAAVTLVLAALGCNEGLPTRPDESPVLVLGEAVTVNGARGSEQVYRLTVPEGGGKLRVLMAGFTGDADLAVRYGAAPQPTEFDCASQSSFPVEECIFEAPEAGLWFISVLGYTAFSDAQLSASLLPQVGERALVSGVATTGLSGSSGDFEMFRITVPAGTDSLVVALDATGDPDLYVDFELFPLLNDYTCASFTETGSERCMIRSPGAGTWIIRVDAYLDFSAGTLIATVYPGAAP</sequence>
<accession>A0AA49JY66</accession>
<evidence type="ECO:0000256" key="1">
    <source>
        <dbReference type="SAM" id="SignalP"/>
    </source>
</evidence>
<protein>
    <submittedName>
        <fullName evidence="4">PPC domain-containing protein</fullName>
    </submittedName>
</protein>
<evidence type="ECO:0000313" key="5">
    <source>
        <dbReference type="Proteomes" id="UP001229955"/>
    </source>
</evidence>
<dbReference type="EMBL" id="CP130613">
    <property type="protein sequence ID" value="WKW14365.1"/>
    <property type="molecule type" value="Genomic_DNA"/>
</dbReference>
<accession>A0AA49JSY5</accession>
<dbReference type="Proteomes" id="UP001229955">
    <property type="component" value="Chromosome"/>
</dbReference>
<dbReference type="EMBL" id="CP130612">
    <property type="protein sequence ID" value="WKW11455.1"/>
    <property type="molecule type" value="Genomic_DNA"/>
</dbReference>
<reference evidence="4" key="1">
    <citation type="submission" date="2023-07" db="EMBL/GenBank/DDBJ databases">
        <authorList>
            <person name="Haufschild T."/>
            <person name="Kallscheuer N."/>
            <person name="Hammer J."/>
            <person name="Kohn T."/>
            <person name="Kabuu M."/>
            <person name="Jogler M."/>
            <person name="Wohfarth N."/>
            <person name="Heuer A."/>
            <person name="Rohde M."/>
            <person name="van Teeseling M.C.F."/>
            <person name="Jogler C."/>
        </authorList>
    </citation>
    <scope>NUCLEOTIDE SEQUENCE</scope>
    <source>
        <strain evidence="3">Strain 138</strain>
        <strain evidence="4">Strain 318</strain>
    </source>
</reference>
<gene>
    <name evidence="3" type="ORF">Strain138_000706</name>
    <name evidence="4" type="ORF">Strain318_000706</name>
</gene>
<feature type="domain" description="Peptidase C-terminal archaeal/bacterial" evidence="2">
    <location>
        <begin position="52"/>
        <end position="118"/>
    </location>
</feature>
<proteinExistence type="predicted"/>
<evidence type="ECO:0000313" key="4">
    <source>
        <dbReference type="EMBL" id="WKW14365.1"/>
    </source>
</evidence>
<feature type="domain" description="Peptidase C-terminal archaeal/bacterial" evidence="2">
    <location>
        <begin position="160"/>
        <end position="225"/>
    </location>
</feature>
<evidence type="ECO:0000259" key="2">
    <source>
        <dbReference type="Pfam" id="PF04151"/>
    </source>
</evidence>
<dbReference type="KEGG" id="pspc:Strain318_000706"/>
<dbReference type="Pfam" id="PF04151">
    <property type="entry name" value="PPC"/>
    <property type="match status" value="2"/>
</dbReference>
<evidence type="ECO:0000313" key="3">
    <source>
        <dbReference type="EMBL" id="WKW11455.1"/>
    </source>
</evidence>
<keyword evidence="1" id="KW-0732">Signal</keyword>
<dbReference type="Gene3D" id="2.60.120.380">
    <property type="match status" value="2"/>
</dbReference>
<feature type="chain" id="PRO_5041326085" evidence="1">
    <location>
        <begin position="25"/>
        <end position="245"/>
    </location>
</feature>
<name>A0AA49JY66_9BACT</name>
<feature type="signal peptide" evidence="1">
    <location>
        <begin position="1"/>
        <end position="24"/>
    </location>
</feature>
<organism evidence="4 5">
    <name type="scientific">Pseudogemmatithrix spongiicola</name>
    <dbReference type="NCBI Taxonomy" id="3062599"/>
    <lineage>
        <taxon>Bacteria</taxon>
        <taxon>Pseudomonadati</taxon>
        <taxon>Gemmatimonadota</taxon>
        <taxon>Gemmatimonadia</taxon>
        <taxon>Gemmatimonadales</taxon>
        <taxon>Gemmatimonadaceae</taxon>
        <taxon>Pseudogemmatithrix</taxon>
    </lineage>
</organism>
<keyword evidence="5" id="KW-1185">Reference proteome</keyword>
<dbReference type="RefSeq" id="WP_367887152.1">
    <property type="nucleotide sequence ID" value="NZ_CP130612.1"/>
</dbReference>
<dbReference type="AlphaFoldDB" id="A0AA49JY66"/>
<dbReference type="PROSITE" id="PS51257">
    <property type="entry name" value="PROKAR_LIPOPROTEIN"/>
    <property type="match status" value="1"/>
</dbReference>